<name>A0ACC5QXR6_9HYPH</name>
<comment type="caution">
    <text evidence="1">The sequence shown here is derived from an EMBL/GenBank/DDBJ whole genome shotgun (WGS) entry which is preliminary data.</text>
</comment>
<accession>A0ACC5QXR6</accession>
<protein>
    <submittedName>
        <fullName evidence="1">GNAT family N-acetyltransferase</fullName>
    </submittedName>
</protein>
<gene>
    <name evidence="1" type="ORF">JHL16_02350</name>
</gene>
<sequence length="151" mass="16780">MRPAQLFCIRPLEPRDLDAAAAAANAACRQAYAFFGYDQPVSASRERIREAQAHGERCFVPEVAGVVVGILTLKPAFIDRLFISPCWQGHGMGSACLDFTKSLYPSGLELHCAQQNYPARRLYERHGFIAVAEYIYEPIGIGDVVYRWPGS</sequence>
<reference evidence="1" key="1">
    <citation type="submission" date="2021-01" db="EMBL/GenBank/DDBJ databases">
        <authorList>
            <person name="Sun Q."/>
        </authorList>
    </citation>
    <scope>NUCLEOTIDE SEQUENCE</scope>
    <source>
        <strain evidence="1">YIM B02566</strain>
    </source>
</reference>
<keyword evidence="2" id="KW-1185">Reference proteome</keyword>
<proteinExistence type="predicted"/>
<evidence type="ECO:0000313" key="1">
    <source>
        <dbReference type="EMBL" id="MBK1865179.1"/>
    </source>
</evidence>
<dbReference type="Proteomes" id="UP000616151">
    <property type="component" value="Unassembled WGS sequence"/>
</dbReference>
<evidence type="ECO:0000313" key="2">
    <source>
        <dbReference type="Proteomes" id="UP000616151"/>
    </source>
</evidence>
<organism evidence="1 2">
    <name type="scientific">Taklimakanibacter albus</name>
    <dbReference type="NCBI Taxonomy" id="2800327"/>
    <lineage>
        <taxon>Bacteria</taxon>
        <taxon>Pseudomonadati</taxon>
        <taxon>Pseudomonadota</taxon>
        <taxon>Alphaproteobacteria</taxon>
        <taxon>Hyphomicrobiales</taxon>
        <taxon>Aestuariivirgaceae</taxon>
        <taxon>Taklimakanibacter</taxon>
    </lineage>
</organism>
<dbReference type="EMBL" id="JAENHL010000004">
    <property type="protein sequence ID" value="MBK1865179.1"/>
    <property type="molecule type" value="Genomic_DNA"/>
</dbReference>